<feature type="region of interest" description="Disordered" evidence="1">
    <location>
        <begin position="1"/>
        <end position="53"/>
    </location>
</feature>
<keyword evidence="3" id="KW-1185">Reference proteome</keyword>
<dbReference type="RefSeq" id="WP_377816695.1">
    <property type="nucleotide sequence ID" value="NZ_JBHRSJ010000035.1"/>
</dbReference>
<protein>
    <submittedName>
        <fullName evidence="2">Uncharacterized protein</fullName>
    </submittedName>
</protein>
<accession>A0ABV7AXZ7</accession>
<gene>
    <name evidence="2" type="ORF">ACFOJE_19930</name>
</gene>
<feature type="compositionally biased region" description="Basic and acidic residues" evidence="1">
    <location>
        <begin position="44"/>
        <end position="53"/>
    </location>
</feature>
<comment type="caution">
    <text evidence="2">The sequence shown here is derived from an EMBL/GenBank/DDBJ whole genome shotgun (WGS) entry which is preliminary data.</text>
</comment>
<evidence type="ECO:0000313" key="2">
    <source>
        <dbReference type="EMBL" id="MFC2974468.1"/>
    </source>
</evidence>
<name>A0ABV7AXZ7_9GAMM</name>
<dbReference type="Proteomes" id="UP001595457">
    <property type="component" value="Unassembled WGS sequence"/>
</dbReference>
<feature type="compositionally biased region" description="Basic and acidic residues" evidence="1">
    <location>
        <begin position="11"/>
        <end position="21"/>
    </location>
</feature>
<evidence type="ECO:0000313" key="3">
    <source>
        <dbReference type="Proteomes" id="UP001595457"/>
    </source>
</evidence>
<dbReference type="EMBL" id="JBHRSJ010000035">
    <property type="protein sequence ID" value="MFC2974468.1"/>
    <property type="molecule type" value="Genomic_DNA"/>
</dbReference>
<organism evidence="2 3">
    <name type="scientific">Azotobacter bryophylli</name>
    <dbReference type="NCBI Taxonomy" id="1986537"/>
    <lineage>
        <taxon>Bacteria</taxon>
        <taxon>Pseudomonadati</taxon>
        <taxon>Pseudomonadota</taxon>
        <taxon>Gammaproteobacteria</taxon>
        <taxon>Pseudomonadales</taxon>
        <taxon>Pseudomonadaceae</taxon>
        <taxon>Azotobacter</taxon>
    </lineage>
</organism>
<reference evidence="3" key="1">
    <citation type="journal article" date="2019" name="Int. J. Syst. Evol. Microbiol.">
        <title>The Global Catalogue of Microorganisms (GCM) 10K type strain sequencing project: providing services to taxonomists for standard genome sequencing and annotation.</title>
        <authorList>
            <consortium name="The Broad Institute Genomics Platform"/>
            <consortium name="The Broad Institute Genome Sequencing Center for Infectious Disease"/>
            <person name="Wu L."/>
            <person name="Ma J."/>
        </authorList>
    </citation>
    <scope>NUCLEOTIDE SEQUENCE [LARGE SCALE GENOMIC DNA]</scope>
    <source>
        <strain evidence="3">KCTC 62195</strain>
    </source>
</reference>
<evidence type="ECO:0000256" key="1">
    <source>
        <dbReference type="SAM" id="MobiDB-lite"/>
    </source>
</evidence>
<proteinExistence type="predicted"/>
<sequence length="53" mass="5604">MSKTSGSKGGHKGEPTHEKGGGEGLPPKNWPSTTGEPSMGGRATVRERKEKDR</sequence>